<dbReference type="Gene3D" id="2.30.60.10">
    <property type="entry name" value="Cyanovirin-N"/>
    <property type="match status" value="2"/>
</dbReference>
<dbReference type="PROSITE" id="PS51257">
    <property type="entry name" value="PROKAR_LIPOPROTEIN"/>
    <property type="match status" value="1"/>
</dbReference>
<evidence type="ECO:0000313" key="4">
    <source>
        <dbReference type="Proteomes" id="UP000295122"/>
    </source>
</evidence>
<evidence type="ECO:0000256" key="1">
    <source>
        <dbReference type="SAM" id="SignalP"/>
    </source>
</evidence>
<feature type="chain" id="PRO_5021019716" evidence="1">
    <location>
        <begin position="25"/>
        <end position="156"/>
    </location>
</feature>
<dbReference type="OrthoDB" id="7171070at2"/>
<name>A0A4R7BJH7_9HYPH</name>
<dbReference type="Proteomes" id="UP000295122">
    <property type="component" value="Unassembled WGS sequence"/>
</dbReference>
<evidence type="ECO:0000313" key="3">
    <source>
        <dbReference type="EMBL" id="TDR85143.1"/>
    </source>
</evidence>
<dbReference type="Pfam" id="PF08881">
    <property type="entry name" value="CVNH"/>
    <property type="match status" value="1"/>
</dbReference>
<organism evidence="3 4">
    <name type="scientific">Enterovirga rhinocerotis</name>
    <dbReference type="NCBI Taxonomy" id="1339210"/>
    <lineage>
        <taxon>Bacteria</taxon>
        <taxon>Pseudomonadati</taxon>
        <taxon>Pseudomonadota</taxon>
        <taxon>Alphaproteobacteria</taxon>
        <taxon>Hyphomicrobiales</taxon>
        <taxon>Methylobacteriaceae</taxon>
        <taxon>Enterovirga</taxon>
    </lineage>
</organism>
<proteinExistence type="predicted"/>
<feature type="domain" description="Cyanovirin-N" evidence="2">
    <location>
        <begin position="31"/>
        <end position="155"/>
    </location>
</feature>
<accession>A0A4R7BJH7</accession>
<dbReference type="EMBL" id="SNZR01000018">
    <property type="protein sequence ID" value="TDR85143.1"/>
    <property type="molecule type" value="Genomic_DNA"/>
</dbReference>
<comment type="caution">
    <text evidence="3">The sequence shown here is derived from an EMBL/GenBank/DDBJ whole genome shotgun (WGS) entry which is preliminary data.</text>
</comment>
<dbReference type="SUPFAM" id="SSF51322">
    <property type="entry name" value="Cyanovirin-N"/>
    <property type="match status" value="1"/>
</dbReference>
<dbReference type="AlphaFoldDB" id="A0A4R7BJH7"/>
<protein>
    <submittedName>
        <fullName evidence="3">CVNH domain-containing protein</fullName>
    </submittedName>
</protein>
<dbReference type="InterPro" id="IPR036673">
    <property type="entry name" value="Cyanovirin-N_sf"/>
</dbReference>
<feature type="signal peptide" evidence="1">
    <location>
        <begin position="1"/>
        <end position="24"/>
    </location>
</feature>
<keyword evidence="1" id="KW-0732">Signal</keyword>
<evidence type="ECO:0000259" key="2">
    <source>
        <dbReference type="SMART" id="SM01111"/>
    </source>
</evidence>
<gene>
    <name evidence="3" type="ORF">EV668_4687</name>
</gene>
<dbReference type="InterPro" id="IPR011058">
    <property type="entry name" value="Cyanovirin-N"/>
</dbReference>
<keyword evidence="4" id="KW-1185">Reference proteome</keyword>
<dbReference type="SMART" id="SM01111">
    <property type="entry name" value="CVNH"/>
    <property type="match status" value="1"/>
</dbReference>
<reference evidence="3 4" key="1">
    <citation type="submission" date="2019-03" db="EMBL/GenBank/DDBJ databases">
        <title>Genomic Encyclopedia of Type Strains, Phase IV (KMG-IV): sequencing the most valuable type-strain genomes for metagenomic binning, comparative biology and taxonomic classification.</title>
        <authorList>
            <person name="Goeker M."/>
        </authorList>
    </citation>
    <scope>NUCLEOTIDE SEQUENCE [LARGE SCALE GENOMIC DNA]</scope>
    <source>
        <strain evidence="3 4">DSM 25903</strain>
    </source>
</reference>
<sequence length="156" mass="16346">MMPRLSFAAAALGLACLAAGSASAQGVPPGSYLASCREARDVAGWLRASCRDRAGRWVEATIATSWCAAGNDIANEDGRLVCKTRSSGFGGPAAPGGERPPSGSYMQSCRDVRMVAGWLKATCRDMKGRWVEATVAASWCTAGRDIANIDGRLTCR</sequence>